<dbReference type="Gene3D" id="1.10.1760.20">
    <property type="match status" value="1"/>
</dbReference>
<feature type="transmembrane region" description="Helical" evidence="1">
    <location>
        <begin position="7"/>
        <end position="26"/>
    </location>
</feature>
<evidence type="ECO:0000313" key="2">
    <source>
        <dbReference type="EMBL" id="MCG4611315.1"/>
    </source>
</evidence>
<keyword evidence="1" id="KW-0472">Membrane</keyword>
<keyword evidence="3" id="KW-1185">Reference proteome</keyword>
<gene>
    <name evidence="2" type="primary">thiT</name>
    <name evidence="2" type="ORF">L0P57_10280</name>
</gene>
<name>A0ABS9MKK5_9FIRM</name>
<organism evidence="2 3">
    <name type="scientific">Anaeromassilibacillus senegalensis</name>
    <dbReference type="NCBI Taxonomy" id="1673717"/>
    <lineage>
        <taxon>Bacteria</taxon>
        <taxon>Bacillati</taxon>
        <taxon>Bacillota</taxon>
        <taxon>Clostridia</taxon>
        <taxon>Eubacteriales</taxon>
        <taxon>Acutalibacteraceae</taxon>
        <taxon>Anaeromassilibacillus</taxon>
    </lineage>
</organism>
<dbReference type="InterPro" id="IPR012651">
    <property type="entry name" value="Thia_Transptr_ThiT"/>
</dbReference>
<keyword evidence="1" id="KW-0812">Transmembrane</keyword>
<dbReference type="EMBL" id="JAKNHQ010000014">
    <property type="protein sequence ID" value="MCG4611315.1"/>
    <property type="molecule type" value="Genomic_DNA"/>
</dbReference>
<reference evidence="2 3" key="1">
    <citation type="submission" date="2022-01" db="EMBL/GenBank/DDBJ databases">
        <title>Collection of gut derived symbiotic bacterial strains cultured from healthy donors.</title>
        <authorList>
            <person name="Lin H."/>
            <person name="Kohout C."/>
            <person name="Waligurski E."/>
            <person name="Pamer E.G."/>
        </authorList>
    </citation>
    <scope>NUCLEOTIDE SEQUENCE [LARGE SCALE GENOMIC DNA]</scope>
    <source>
        <strain evidence="2 3">DFI.7.58</strain>
    </source>
</reference>
<accession>A0ABS9MKK5</accession>
<comment type="caution">
    <text evidence="2">The sequence shown here is derived from an EMBL/GenBank/DDBJ whole genome shotgun (WGS) entry which is preliminary data.</text>
</comment>
<evidence type="ECO:0000313" key="3">
    <source>
        <dbReference type="Proteomes" id="UP001298681"/>
    </source>
</evidence>
<dbReference type="Proteomes" id="UP001298681">
    <property type="component" value="Unassembled WGS sequence"/>
</dbReference>
<dbReference type="NCBIfam" id="TIGR02357">
    <property type="entry name" value="ECF_ThiT_YuaJ"/>
    <property type="match status" value="1"/>
</dbReference>
<protein>
    <submittedName>
        <fullName evidence="2">Energy-coupled thiamine transporter ThiT</fullName>
    </submittedName>
</protein>
<feature type="transmembrane region" description="Helical" evidence="1">
    <location>
        <begin position="115"/>
        <end position="138"/>
    </location>
</feature>
<dbReference type="RefSeq" id="WP_087233906.1">
    <property type="nucleotide sequence ID" value="NZ_JAKNHQ010000014.1"/>
</dbReference>
<evidence type="ECO:0000256" key="1">
    <source>
        <dbReference type="SAM" id="Phobius"/>
    </source>
</evidence>
<sequence length="189" mass="20752">MKKNNTTVILVESALMIALSVVLDFFKLWQMPFGGTVTCGMVPLVLLSFHQGPKWGIGAAFTHSLLQMLMRFDAPPAKTFGAFAVVILLDYVIAFTVVGAASVFGKPFRNRSVSVAVGTCAVCLIRLLCSFLSGVTVWTEYTPEGWAVWQYSLTYNALYMIPQTILTVVLAVVLMAVIDRYEGRKAKTI</sequence>
<dbReference type="Pfam" id="PF09515">
    <property type="entry name" value="Thia_YuaJ"/>
    <property type="match status" value="1"/>
</dbReference>
<proteinExistence type="predicted"/>
<feature type="transmembrane region" description="Helical" evidence="1">
    <location>
        <begin position="80"/>
        <end position="103"/>
    </location>
</feature>
<keyword evidence="1" id="KW-1133">Transmembrane helix</keyword>
<feature type="transmembrane region" description="Helical" evidence="1">
    <location>
        <begin position="158"/>
        <end position="178"/>
    </location>
</feature>